<name>A0ACB8XZN9_9ASTR</name>
<dbReference type="Proteomes" id="UP001056120">
    <property type="component" value="Linkage Group LG29"/>
</dbReference>
<proteinExistence type="predicted"/>
<protein>
    <submittedName>
        <fullName evidence="1">Uncharacterized protein</fullName>
    </submittedName>
</protein>
<evidence type="ECO:0000313" key="2">
    <source>
        <dbReference type="Proteomes" id="UP001056120"/>
    </source>
</evidence>
<evidence type="ECO:0000313" key="1">
    <source>
        <dbReference type="EMBL" id="KAI3676653.1"/>
    </source>
</evidence>
<accession>A0ACB8XZN9</accession>
<comment type="caution">
    <text evidence="1">The sequence shown here is derived from an EMBL/GenBank/DDBJ whole genome shotgun (WGS) entry which is preliminary data.</text>
</comment>
<gene>
    <name evidence="1" type="ORF">L1987_86265</name>
</gene>
<reference evidence="2" key="1">
    <citation type="journal article" date="2022" name="Mol. Ecol. Resour.">
        <title>The genomes of chicory, endive, great burdock and yacon provide insights into Asteraceae palaeo-polyploidization history and plant inulin production.</title>
        <authorList>
            <person name="Fan W."/>
            <person name="Wang S."/>
            <person name="Wang H."/>
            <person name="Wang A."/>
            <person name="Jiang F."/>
            <person name="Liu H."/>
            <person name="Zhao H."/>
            <person name="Xu D."/>
            <person name="Zhang Y."/>
        </authorList>
    </citation>
    <scope>NUCLEOTIDE SEQUENCE [LARGE SCALE GENOMIC DNA]</scope>
    <source>
        <strain evidence="2">cv. Yunnan</strain>
    </source>
</reference>
<dbReference type="EMBL" id="CM042046">
    <property type="protein sequence ID" value="KAI3676653.1"/>
    <property type="molecule type" value="Genomic_DNA"/>
</dbReference>
<reference evidence="1 2" key="2">
    <citation type="journal article" date="2022" name="Mol. Ecol. Resour.">
        <title>The genomes of chicory, endive, great burdock and yacon provide insights into Asteraceae paleo-polyploidization history and plant inulin production.</title>
        <authorList>
            <person name="Fan W."/>
            <person name="Wang S."/>
            <person name="Wang H."/>
            <person name="Wang A."/>
            <person name="Jiang F."/>
            <person name="Liu H."/>
            <person name="Zhao H."/>
            <person name="Xu D."/>
            <person name="Zhang Y."/>
        </authorList>
    </citation>
    <scope>NUCLEOTIDE SEQUENCE [LARGE SCALE GENOMIC DNA]</scope>
    <source>
        <strain evidence="2">cv. Yunnan</strain>
        <tissue evidence="1">Leaves</tissue>
    </source>
</reference>
<sequence>MTSSPYDYEIDELQLIDIAPPFWRISEKILSRQLSMLETERELAWEKKRHQMRMHERKRELTIESPNELSYEDLNELKKVALSLGLCLMKKKVQVAENDTVPRNQSSNGGERACRNGKASPATEPPSPRVPVCGLCRAFDKPMKTRTRTGTRENPQQVKTKLRHWAQLVACSVMHSS</sequence>
<keyword evidence="2" id="KW-1185">Reference proteome</keyword>
<organism evidence="1 2">
    <name type="scientific">Smallanthus sonchifolius</name>
    <dbReference type="NCBI Taxonomy" id="185202"/>
    <lineage>
        <taxon>Eukaryota</taxon>
        <taxon>Viridiplantae</taxon>
        <taxon>Streptophyta</taxon>
        <taxon>Embryophyta</taxon>
        <taxon>Tracheophyta</taxon>
        <taxon>Spermatophyta</taxon>
        <taxon>Magnoliopsida</taxon>
        <taxon>eudicotyledons</taxon>
        <taxon>Gunneridae</taxon>
        <taxon>Pentapetalae</taxon>
        <taxon>asterids</taxon>
        <taxon>campanulids</taxon>
        <taxon>Asterales</taxon>
        <taxon>Asteraceae</taxon>
        <taxon>Asteroideae</taxon>
        <taxon>Heliantheae alliance</taxon>
        <taxon>Millerieae</taxon>
        <taxon>Smallanthus</taxon>
    </lineage>
</organism>